<dbReference type="VEuPathDB" id="FungiDB:G647_09135"/>
<name>A0A1C1CCY5_9EURO</name>
<evidence type="ECO:0000259" key="2">
    <source>
        <dbReference type="PROSITE" id="PS50181"/>
    </source>
</evidence>
<dbReference type="InterPro" id="IPR001810">
    <property type="entry name" value="F-box_dom"/>
</dbReference>
<dbReference type="OrthoDB" id="3140657at2759"/>
<dbReference type="Proteomes" id="UP000094526">
    <property type="component" value="Unassembled WGS sequence"/>
</dbReference>
<proteinExistence type="predicted"/>
<gene>
    <name evidence="3" type="ORF">CLCR_01138</name>
</gene>
<comment type="caution">
    <text evidence="3">The sequence shown here is derived from an EMBL/GenBank/DDBJ whole genome shotgun (WGS) entry which is preliminary data.</text>
</comment>
<feature type="compositionally biased region" description="Basic and acidic residues" evidence="1">
    <location>
        <begin position="581"/>
        <end position="596"/>
    </location>
</feature>
<keyword evidence="4" id="KW-1185">Reference proteome</keyword>
<dbReference type="PROSITE" id="PS50181">
    <property type="entry name" value="FBOX"/>
    <property type="match status" value="1"/>
</dbReference>
<dbReference type="VEuPathDB" id="FungiDB:G647_09134"/>
<feature type="region of interest" description="Disordered" evidence="1">
    <location>
        <begin position="521"/>
        <end position="596"/>
    </location>
</feature>
<reference evidence="4" key="1">
    <citation type="submission" date="2015-07" db="EMBL/GenBank/DDBJ databases">
        <authorList>
            <person name="Teixeira M.M."/>
            <person name="Souza R.C."/>
            <person name="Almeida L.G."/>
            <person name="Vicente V.A."/>
            <person name="de Hoog S."/>
            <person name="Bocca A.L."/>
            <person name="de Almeida S.R."/>
            <person name="Vasconcelos A.T."/>
            <person name="Felipe M.S."/>
        </authorList>
    </citation>
    <scope>NUCLEOTIDE SEQUENCE [LARGE SCALE GENOMIC DNA]</scope>
    <source>
        <strain evidence="4">KSF</strain>
    </source>
</reference>
<dbReference type="STRING" id="86049.A0A1C1CCY5"/>
<feature type="domain" description="F-box" evidence="2">
    <location>
        <begin position="1"/>
        <end position="46"/>
    </location>
</feature>
<accession>A0A1C1CCY5</accession>
<dbReference type="VEuPathDB" id="FungiDB:CLCR_01138"/>
<sequence length="596" mass="68225">MGGILELPTEVMEGILHQLDTKDLKALRLAHRKLDWDVRPTLFHTLPISCLSADRLRHMKKYPRISAVVKEIQFQEMSLTGLSLSHRSEAPREHSELSHLTPLESLTSLVEEYVHWLFRHADESFRTGDTNIIAHWESTAGRNRPGYAAALSGGRRKWLPPVRTVQLWPEFEAKLTAVMSMYQAKAKLHDPQRLYGIFRTALPHLTELRRIVCLDGNPGGSGLGYPALENDRAFQDLNKEFHHLFSDSILRGWMQPEDGLRPAHGFLAFWRVLCELNSRQDDNSQPKPDIQHLEMRHDKDQFNSRGISFDMLDWQGDGLGSYMRTRSRVNGFRNLRTLILCFEIEQEPNTGWCWDPQTSTLRDAVAGATKLERLEIYLSPSATYSTCEVHLQELLPFITLPQLRSVVLEGFHFGEGTICRWLFMQPRLRHITLIRPYLHGRWESLVGRWFVEPSFKPESIELRSPWDVDIWEQEQGSDASTSKVPSRVSSDAILRYVNHGGGNSFTSRRWKSFDWNGQCEGWDDERDGNTSDYSDLSEYLPDDHPSPTDDSDGPVYDSAYDFANETESNPGFGEAESADGLCEHFEGDGDHDIASE</sequence>
<organism evidence="3 4">
    <name type="scientific">Cladophialophora carrionii</name>
    <dbReference type="NCBI Taxonomy" id="86049"/>
    <lineage>
        <taxon>Eukaryota</taxon>
        <taxon>Fungi</taxon>
        <taxon>Dikarya</taxon>
        <taxon>Ascomycota</taxon>
        <taxon>Pezizomycotina</taxon>
        <taxon>Eurotiomycetes</taxon>
        <taxon>Chaetothyriomycetidae</taxon>
        <taxon>Chaetothyriales</taxon>
        <taxon>Herpotrichiellaceae</taxon>
        <taxon>Cladophialophora</taxon>
    </lineage>
</organism>
<dbReference type="EMBL" id="LGRB01000016">
    <property type="protein sequence ID" value="OCT46395.1"/>
    <property type="molecule type" value="Genomic_DNA"/>
</dbReference>
<dbReference type="AlphaFoldDB" id="A0A1C1CCY5"/>
<evidence type="ECO:0000313" key="3">
    <source>
        <dbReference type="EMBL" id="OCT46395.1"/>
    </source>
</evidence>
<evidence type="ECO:0000256" key="1">
    <source>
        <dbReference type="SAM" id="MobiDB-lite"/>
    </source>
</evidence>
<protein>
    <recommendedName>
        <fullName evidence="2">F-box domain-containing protein</fullName>
    </recommendedName>
</protein>
<evidence type="ECO:0000313" key="4">
    <source>
        <dbReference type="Proteomes" id="UP000094526"/>
    </source>
</evidence>